<evidence type="ECO:0000256" key="1">
    <source>
        <dbReference type="ARBA" id="ARBA00007913"/>
    </source>
</evidence>
<feature type="domain" description="DNA2/NAM7 helicase helicase" evidence="6">
    <location>
        <begin position="384"/>
        <end position="456"/>
    </location>
</feature>
<dbReference type="PANTHER" id="PTHR43788:SF8">
    <property type="entry name" value="DNA-BINDING PROTEIN SMUBP-2"/>
    <property type="match status" value="1"/>
</dbReference>
<keyword evidence="5" id="KW-0067">ATP-binding</keyword>
<evidence type="ECO:0000259" key="7">
    <source>
        <dbReference type="Pfam" id="PF13087"/>
    </source>
</evidence>
<dbReference type="GO" id="GO:0016787">
    <property type="term" value="F:hydrolase activity"/>
    <property type="evidence" value="ECO:0007669"/>
    <property type="project" value="UniProtKB-KW"/>
</dbReference>
<evidence type="ECO:0000259" key="6">
    <source>
        <dbReference type="Pfam" id="PF13086"/>
    </source>
</evidence>
<dbReference type="GO" id="GO:0043139">
    <property type="term" value="F:5'-3' DNA helicase activity"/>
    <property type="evidence" value="ECO:0007669"/>
    <property type="project" value="TreeGrafter"/>
</dbReference>
<dbReference type="PANTHER" id="PTHR43788">
    <property type="entry name" value="DNA2/NAM7 HELICASE FAMILY MEMBER"/>
    <property type="match status" value="1"/>
</dbReference>
<dbReference type="Pfam" id="PF13087">
    <property type="entry name" value="AAA_12"/>
    <property type="match status" value="1"/>
</dbReference>
<dbReference type="Pfam" id="PF13086">
    <property type="entry name" value="AAA_11"/>
    <property type="match status" value="2"/>
</dbReference>
<sequence>MDTQSTDFTLRQNIYTASHPPIIVSRHNANALRAAELHDFMSSVATTGHLGIAPVYGSKCALSIVAFASSTRAMIINFPGQRKEGRHRGASTKRPALDLLEHIVLRSSYPKYAFRMDNVALSLIFDLNLPIVHAVDLLDLQKPDRQSFDAILFALGGKNYYGQLYRDNVMALFREEEGSQTLEKHTALQAWSACRAAMLDHMASESNTPKINTLNFDKTRLTVLAKINRHAHRLTSLKPLRTRNDVEAKFSHKNGNLQLSSARFKTRIRSSSTQTMEILAPGRTGLPKTTHGRVIGVDGRAATIAIQGHLSAQAPLKVTTVGRDDPTQAEVVKDMIVLAALQQSSAILNHPFTQALWFPRAEASWTTCPSFSHKVTISFPGTRQLNDSQLRAVDLILSNRDADRVTVIQGPPGTGKTTVIAATVTSITASTDRNRTLWLVAQSNVAVKNIAEKLASIKFLGFKILVSKDFHYDWHEHLYRLIKPNLIRSDEFPSNIVGMQRLLLDSRIILCTLSMLSNDKISTIVKIVPVETIIFDEASQIEIGGYLPVIHRFASSLRKMVFIGDDKQLPPYGQSDIPDLESVFEKQHLRRKMHFLDTQYRMPTPIGDFISEHVYNKKLKTIHEISSKTCCRFVNVSSGQEKQRSKSWINEKEIQAVVKIAKILQDRNKSFRVITPYDAQRSAIEKALKDEKLSWENKCFNVDSFQGNEDEYIIVSVVRSKKLGFLINTRRVNVMLTRCKKGMIICSSRAFLDGVGSESLIGGLAARMGKGSWVEYDQVLNGRFPTTI</sequence>
<proteinExistence type="inferred from homology"/>
<dbReference type="Gene3D" id="3.40.50.300">
    <property type="entry name" value="P-loop containing nucleotide triphosphate hydrolases"/>
    <property type="match status" value="2"/>
</dbReference>
<dbReference type="InterPro" id="IPR050534">
    <property type="entry name" value="Coronavir_polyprotein_1ab"/>
</dbReference>
<dbReference type="GO" id="GO:0005524">
    <property type="term" value="F:ATP binding"/>
    <property type="evidence" value="ECO:0007669"/>
    <property type="project" value="UniProtKB-KW"/>
</dbReference>
<dbReference type="InterPro" id="IPR041677">
    <property type="entry name" value="DNA2/NAM7_AAA_11"/>
</dbReference>
<dbReference type="EMBL" id="FUEG01000011">
    <property type="protein sequence ID" value="SJL09693.1"/>
    <property type="molecule type" value="Genomic_DNA"/>
</dbReference>
<keyword evidence="2" id="KW-0547">Nucleotide-binding</keyword>
<dbReference type="CDD" id="cd18808">
    <property type="entry name" value="SF1_C_Upf1"/>
    <property type="match status" value="1"/>
</dbReference>
<evidence type="ECO:0000313" key="8">
    <source>
        <dbReference type="EMBL" id="SJL09693.1"/>
    </source>
</evidence>
<evidence type="ECO:0000256" key="3">
    <source>
        <dbReference type="ARBA" id="ARBA00022801"/>
    </source>
</evidence>
<feature type="domain" description="DNA2/NAM7 helicase helicase" evidence="6">
    <location>
        <begin position="500"/>
        <end position="572"/>
    </location>
</feature>
<gene>
    <name evidence="8" type="ORF">ARMOST_13074</name>
</gene>
<dbReference type="InterPro" id="IPR027417">
    <property type="entry name" value="P-loop_NTPase"/>
</dbReference>
<dbReference type="AlphaFoldDB" id="A0A284RLQ5"/>
<evidence type="ECO:0000256" key="2">
    <source>
        <dbReference type="ARBA" id="ARBA00022741"/>
    </source>
</evidence>
<reference evidence="9" key="1">
    <citation type="journal article" date="2017" name="Nat. Ecol. Evol.">
        <title>Genome expansion and lineage-specific genetic innovations in the forest pathogenic fungi Armillaria.</title>
        <authorList>
            <person name="Sipos G."/>
            <person name="Prasanna A.N."/>
            <person name="Walter M.C."/>
            <person name="O'Connor E."/>
            <person name="Balint B."/>
            <person name="Krizsan K."/>
            <person name="Kiss B."/>
            <person name="Hess J."/>
            <person name="Varga T."/>
            <person name="Slot J."/>
            <person name="Riley R."/>
            <person name="Boka B."/>
            <person name="Rigling D."/>
            <person name="Barry K."/>
            <person name="Lee J."/>
            <person name="Mihaltcheva S."/>
            <person name="LaButti K."/>
            <person name="Lipzen A."/>
            <person name="Waldron R."/>
            <person name="Moloney N.M."/>
            <person name="Sperisen C."/>
            <person name="Kredics L."/>
            <person name="Vagvoelgyi C."/>
            <person name="Patrignani A."/>
            <person name="Fitzpatrick D."/>
            <person name="Nagy I."/>
            <person name="Doyle S."/>
            <person name="Anderson J.B."/>
            <person name="Grigoriev I.V."/>
            <person name="Gueldener U."/>
            <person name="Muensterkoetter M."/>
            <person name="Nagy L.G."/>
        </authorList>
    </citation>
    <scope>NUCLEOTIDE SEQUENCE [LARGE SCALE GENOMIC DNA]</scope>
    <source>
        <strain evidence="9">C18/9</strain>
    </source>
</reference>
<evidence type="ECO:0000313" key="9">
    <source>
        <dbReference type="Proteomes" id="UP000219338"/>
    </source>
</evidence>
<comment type="similarity">
    <text evidence="1">Belongs to the DNA2/NAM7 helicase family.</text>
</comment>
<name>A0A284RLQ5_ARMOS</name>
<organism evidence="8 9">
    <name type="scientific">Armillaria ostoyae</name>
    <name type="common">Armillaria root rot fungus</name>
    <dbReference type="NCBI Taxonomy" id="47428"/>
    <lineage>
        <taxon>Eukaryota</taxon>
        <taxon>Fungi</taxon>
        <taxon>Dikarya</taxon>
        <taxon>Basidiomycota</taxon>
        <taxon>Agaricomycotina</taxon>
        <taxon>Agaricomycetes</taxon>
        <taxon>Agaricomycetidae</taxon>
        <taxon>Agaricales</taxon>
        <taxon>Marasmiineae</taxon>
        <taxon>Physalacriaceae</taxon>
        <taxon>Armillaria</taxon>
    </lineage>
</organism>
<evidence type="ECO:0000256" key="5">
    <source>
        <dbReference type="ARBA" id="ARBA00022840"/>
    </source>
</evidence>
<dbReference type="OMA" id="KLSWENK"/>
<dbReference type="SUPFAM" id="SSF52540">
    <property type="entry name" value="P-loop containing nucleoside triphosphate hydrolases"/>
    <property type="match status" value="1"/>
</dbReference>
<protein>
    <submittedName>
        <fullName evidence="8">Uncharacterized protein</fullName>
    </submittedName>
</protein>
<evidence type="ECO:0000256" key="4">
    <source>
        <dbReference type="ARBA" id="ARBA00022806"/>
    </source>
</evidence>
<keyword evidence="4" id="KW-0347">Helicase</keyword>
<dbReference type="InterPro" id="IPR047187">
    <property type="entry name" value="SF1_C_Upf1"/>
</dbReference>
<keyword evidence="9" id="KW-1185">Reference proteome</keyword>
<feature type="domain" description="DNA2/NAM7 helicase-like C-terminal" evidence="7">
    <location>
        <begin position="582"/>
        <end position="748"/>
    </location>
</feature>
<accession>A0A284RLQ5</accession>
<keyword evidence="3" id="KW-0378">Hydrolase</keyword>
<dbReference type="OrthoDB" id="6513042at2759"/>
<dbReference type="Proteomes" id="UP000219338">
    <property type="component" value="Unassembled WGS sequence"/>
</dbReference>
<dbReference type="InterPro" id="IPR041679">
    <property type="entry name" value="DNA2/NAM7-like_C"/>
</dbReference>